<evidence type="ECO:0000256" key="1">
    <source>
        <dbReference type="ARBA" id="ARBA00007381"/>
    </source>
</evidence>
<dbReference type="GO" id="GO:0140662">
    <property type="term" value="F:ATP-dependent protein folding chaperone"/>
    <property type="evidence" value="ECO:0007669"/>
    <property type="project" value="InterPro"/>
</dbReference>
<dbReference type="PANTHER" id="PTHR14187:SF5">
    <property type="entry name" value="HEAT SHOCK 70 KDA PROTEIN 12A"/>
    <property type="match status" value="1"/>
</dbReference>
<name>A0A8W8LC18_MAGGI</name>
<comment type="similarity">
    <text evidence="1">Belongs to the heat shock protein 70 family.</text>
</comment>
<evidence type="ECO:0008006" key="6">
    <source>
        <dbReference type="Google" id="ProtNLM"/>
    </source>
</evidence>
<dbReference type="EnsemblMetazoa" id="G26886.7">
    <property type="protein sequence ID" value="G26886.7:cds"/>
    <property type="gene ID" value="G26886"/>
</dbReference>
<dbReference type="EnsemblMetazoa" id="G26886.4">
    <property type="protein sequence ID" value="G26886.4:cds"/>
    <property type="gene ID" value="G26886"/>
</dbReference>
<evidence type="ECO:0000256" key="3">
    <source>
        <dbReference type="ARBA" id="ARBA00022840"/>
    </source>
</evidence>
<dbReference type="Proteomes" id="UP000005408">
    <property type="component" value="Unassembled WGS sequence"/>
</dbReference>
<dbReference type="EnsemblMetazoa" id="G26886.6">
    <property type="protein sequence ID" value="G26886.6:cds"/>
    <property type="gene ID" value="G26886"/>
</dbReference>
<organism evidence="4 5">
    <name type="scientific">Magallana gigas</name>
    <name type="common">Pacific oyster</name>
    <name type="synonym">Crassostrea gigas</name>
    <dbReference type="NCBI Taxonomy" id="29159"/>
    <lineage>
        <taxon>Eukaryota</taxon>
        <taxon>Metazoa</taxon>
        <taxon>Spiralia</taxon>
        <taxon>Lophotrochozoa</taxon>
        <taxon>Mollusca</taxon>
        <taxon>Bivalvia</taxon>
        <taxon>Autobranchia</taxon>
        <taxon>Pteriomorphia</taxon>
        <taxon>Ostreida</taxon>
        <taxon>Ostreoidea</taxon>
        <taxon>Ostreidae</taxon>
        <taxon>Magallana</taxon>
    </lineage>
</organism>
<dbReference type="AlphaFoldDB" id="A0A8W8LC18"/>
<dbReference type="CDD" id="cd10229">
    <property type="entry name" value="ASKHA_NBD_HSP70_HSPA12"/>
    <property type="match status" value="1"/>
</dbReference>
<accession>A0A8W8LC18</accession>
<dbReference type="OrthoDB" id="6064993at2759"/>
<dbReference type="GO" id="GO:0005524">
    <property type="term" value="F:ATP binding"/>
    <property type="evidence" value="ECO:0007669"/>
    <property type="project" value="UniProtKB-KW"/>
</dbReference>
<protein>
    <recommendedName>
        <fullName evidence="6">Heat shock 70 kDa protein 12B</fullName>
    </recommendedName>
</protein>
<dbReference type="Gene3D" id="3.30.420.40">
    <property type="match status" value="2"/>
</dbReference>
<reference evidence="4" key="1">
    <citation type="submission" date="2022-08" db="UniProtKB">
        <authorList>
            <consortium name="EnsemblMetazoa"/>
        </authorList>
    </citation>
    <scope>IDENTIFICATION</scope>
    <source>
        <strain evidence="4">05x7-T-G4-1.051#20</strain>
    </source>
</reference>
<dbReference type="EnsemblMetazoa" id="G26886.3">
    <property type="protein sequence ID" value="G26886.3:cds"/>
    <property type="gene ID" value="G26886"/>
</dbReference>
<proteinExistence type="inferred from homology"/>
<evidence type="ECO:0000313" key="5">
    <source>
        <dbReference type="Proteomes" id="UP000005408"/>
    </source>
</evidence>
<keyword evidence="5" id="KW-1185">Reference proteome</keyword>
<keyword evidence="3" id="KW-0067">ATP-binding</keyword>
<sequence>MSSILVAAIDFGTTFSGYAFSFLHDYTKDPLKISANTWTAGVGNLVSLKTSTCVLFDSTQTFHSFGYEAEEKYSNLALDDEHHDWYYFKRFKMMLYNKMGLTREALLEDEKGKQMEAMKVFSSVIGYLKDHMWTTCENQLSGIQDSDITWVLTVPAIWNDSSKQFMREAAEKVGICANKLMIALEPEAASLYCMHQPIQKDTENSTFGVFKSGQKYMVVDAGGGTIDITVHEVQENGTLKELHKANGGDWGGTKVDESFKSLLADIVGNDVMEAFGSIHKYDFLEFLTDFEVKKRTIHPKLAEKVTFKVPISLLETYRETNPGNNIKTAITSKSKYKNKLTWTGDKLRMDAEITKALFDESCKKIVDHLKQLFRHSIVKDVSSILLVGGFAESPMLQVAIKEAFKNKKVIVPQDAGLAVLKGAVLYGHKPKTISARVCKYTYGVGTTMNFDSAIHLKSKKIIKNDTELCSDIFSIHVSVGQLVKVGEPQVSQNYTVINPKSTSIGFNIYTSNDKEPTYTTEEGCTRLGYLTLDMPDTTKGMDRGASVHMTFSGTEIVVTAVDKDDPEKIVSTTVDFLG</sequence>
<dbReference type="Pfam" id="PF00012">
    <property type="entry name" value="HSP70"/>
    <property type="match status" value="1"/>
</dbReference>
<dbReference type="PANTHER" id="PTHR14187">
    <property type="entry name" value="ALPHA KINASE/ELONGATION FACTOR 2 KINASE"/>
    <property type="match status" value="1"/>
</dbReference>
<dbReference type="EnsemblMetazoa" id="G26886.2">
    <property type="protein sequence ID" value="G26886.2:cds"/>
    <property type="gene ID" value="G26886"/>
</dbReference>
<dbReference type="OMA" id="PSVLWYT"/>
<evidence type="ECO:0000313" key="4">
    <source>
        <dbReference type="EnsemblMetazoa" id="G26886.3:cds"/>
    </source>
</evidence>
<dbReference type="InterPro" id="IPR013126">
    <property type="entry name" value="Hsp_70_fam"/>
</dbReference>
<dbReference type="SUPFAM" id="SSF53067">
    <property type="entry name" value="Actin-like ATPase domain"/>
    <property type="match status" value="2"/>
</dbReference>
<evidence type="ECO:0000256" key="2">
    <source>
        <dbReference type="ARBA" id="ARBA00022741"/>
    </source>
</evidence>
<dbReference type="InterPro" id="IPR043129">
    <property type="entry name" value="ATPase_NBD"/>
</dbReference>
<keyword evidence="2" id="KW-0547">Nucleotide-binding</keyword>